<sequence>MSSAPKAQTSHQHSASFTYGNSKTQAKFSSGLSQERSTASPTQAIESASNSNPTPIWPTKVSNIAPPPLQSNTISSPSAHVQVNPFSHVQFNNMQQTHYSPTQVLPQVQQHYAPSATNTSTSNTMLPPLRISNYNDPRINPPYASSAPPPLTGNHYGYSYGNMTQFTAYQRPTTYYPGGHVPQHSISSSTGSELLTPLSASSTGAYPFNSNDGSGSNGNTPTFGAQPPPQLQTTNLPQMSPPNTIQPSAFQSWQTTRLNGMNGQGTISPLGILGPESSARLIDRKSSTPGGQSITGVGNGDKWDRQNMGQSPEHSERLSSEDDVRPELNKNSSNADSDSNISGTITYTTDCEVKQSSEVKRMCFNCTNKSPPSWRKSLLHPGKILCNKCGIFERTHHKPRPPQNDDQKLRKQTPIPGSITTTSYRREVPSNLQVMRDDSDGSPVPPSPYSNVPSQATPVSATFSFPPNYHSPPDNIHSSNGMMGIGRYRRSMGLWNQTSPSQHALSTPISTSSTAIDGDQSMSPIRTGYHGHGSSPYAHAYANRRTYSQPVKMNPMLIPFSSGPSTPTTQFNQYNDNNFSSSASTGTGTGMWYRRHSDIQLLPSLSNSTNNSLSNAGSEPNSISNSQSINANYQDTTNHTDCDNENDTALNNDENGVKSEPT</sequence>
<feature type="compositionally biased region" description="Low complexity" evidence="2">
    <location>
        <begin position="209"/>
        <end position="219"/>
    </location>
</feature>
<dbReference type="SMART" id="SM00401">
    <property type="entry name" value="ZnF_GATA"/>
    <property type="match status" value="1"/>
</dbReference>
<feature type="region of interest" description="Disordered" evidence="2">
    <location>
        <begin position="603"/>
        <end position="662"/>
    </location>
</feature>
<name>A0AAX4JXJ3_9TREE</name>
<feature type="compositionally biased region" description="Basic and acidic residues" evidence="2">
    <location>
        <begin position="313"/>
        <end position="328"/>
    </location>
</feature>
<feature type="compositionally biased region" description="Polar residues" evidence="2">
    <location>
        <begin position="1"/>
        <end position="54"/>
    </location>
</feature>
<feature type="region of interest" description="Disordered" evidence="2">
    <location>
        <begin position="282"/>
        <end position="343"/>
    </location>
</feature>
<organism evidence="4 5">
    <name type="scientific">Kwoniella dendrophila CBS 6074</name>
    <dbReference type="NCBI Taxonomy" id="1295534"/>
    <lineage>
        <taxon>Eukaryota</taxon>
        <taxon>Fungi</taxon>
        <taxon>Dikarya</taxon>
        <taxon>Basidiomycota</taxon>
        <taxon>Agaricomycotina</taxon>
        <taxon>Tremellomycetes</taxon>
        <taxon>Tremellales</taxon>
        <taxon>Cryptococcaceae</taxon>
        <taxon>Kwoniella</taxon>
    </lineage>
</organism>
<feature type="region of interest" description="Disordered" evidence="2">
    <location>
        <begin position="1"/>
        <end position="78"/>
    </location>
</feature>
<evidence type="ECO:0000256" key="2">
    <source>
        <dbReference type="SAM" id="MobiDB-lite"/>
    </source>
</evidence>
<evidence type="ECO:0000313" key="5">
    <source>
        <dbReference type="Proteomes" id="UP001355207"/>
    </source>
</evidence>
<dbReference type="PROSITE" id="PS50114">
    <property type="entry name" value="GATA_ZN_FINGER_2"/>
    <property type="match status" value="1"/>
</dbReference>
<keyword evidence="1" id="KW-0862">Zinc</keyword>
<dbReference type="AlphaFoldDB" id="A0AAX4JXJ3"/>
<feature type="region of interest" description="Disordered" evidence="2">
    <location>
        <begin position="396"/>
        <end position="478"/>
    </location>
</feature>
<evidence type="ECO:0000256" key="1">
    <source>
        <dbReference type="PROSITE-ProRule" id="PRU00094"/>
    </source>
</evidence>
<dbReference type="GO" id="GO:0006355">
    <property type="term" value="P:regulation of DNA-templated transcription"/>
    <property type="evidence" value="ECO:0007669"/>
    <property type="project" value="InterPro"/>
</dbReference>
<feature type="region of interest" description="Disordered" evidence="2">
    <location>
        <begin position="200"/>
        <end position="247"/>
    </location>
</feature>
<feature type="compositionally biased region" description="Polar residues" evidence="2">
    <location>
        <begin position="455"/>
        <end position="465"/>
    </location>
</feature>
<dbReference type="RefSeq" id="XP_066076352.1">
    <property type="nucleotide sequence ID" value="XM_066220255.1"/>
</dbReference>
<evidence type="ECO:0000313" key="4">
    <source>
        <dbReference type="EMBL" id="WWC89589.1"/>
    </source>
</evidence>
<feature type="compositionally biased region" description="Low complexity" evidence="2">
    <location>
        <begin position="603"/>
        <end position="632"/>
    </location>
</feature>
<dbReference type="InterPro" id="IPR013088">
    <property type="entry name" value="Znf_NHR/GATA"/>
</dbReference>
<feature type="compositionally biased region" description="Polar residues" evidence="2">
    <location>
        <begin position="287"/>
        <end position="296"/>
    </location>
</feature>
<dbReference type="InterPro" id="IPR000679">
    <property type="entry name" value="Znf_GATA"/>
</dbReference>
<dbReference type="SUPFAM" id="SSF57716">
    <property type="entry name" value="Glucocorticoid receptor-like (DNA-binding domain)"/>
    <property type="match status" value="1"/>
</dbReference>
<dbReference type="GeneID" id="91095184"/>
<evidence type="ECO:0000259" key="3">
    <source>
        <dbReference type="PROSITE" id="PS50114"/>
    </source>
</evidence>
<dbReference type="CDD" id="cd00202">
    <property type="entry name" value="ZnF_GATA"/>
    <property type="match status" value="1"/>
</dbReference>
<keyword evidence="5" id="KW-1185">Reference proteome</keyword>
<feature type="compositionally biased region" description="Low complexity" evidence="2">
    <location>
        <begin position="329"/>
        <end position="342"/>
    </location>
</feature>
<dbReference type="Proteomes" id="UP001355207">
    <property type="component" value="Chromosome 5"/>
</dbReference>
<keyword evidence="1" id="KW-0479">Metal-binding</keyword>
<gene>
    <name evidence="4" type="ORF">L201_004514</name>
</gene>
<dbReference type="GO" id="GO:0008270">
    <property type="term" value="F:zinc ion binding"/>
    <property type="evidence" value="ECO:0007669"/>
    <property type="project" value="UniProtKB-KW"/>
</dbReference>
<dbReference type="Gene3D" id="3.30.50.10">
    <property type="entry name" value="Erythroid Transcription Factor GATA-1, subunit A"/>
    <property type="match status" value="1"/>
</dbReference>
<protein>
    <recommendedName>
        <fullName evidence="3">GATA-type domain-containing protein</fullName>
    </recommendedName>
</protein>
<reference evidence="4 5" key="1">
    <citation type="submission" date="2024-01" db="EMBL/GenBank/DDBJ databases">
        <title>Comparative genomics of Cryptococcus and Kwoniella reveals pathogenesis evolution and contrasting modes of karyotype evolution via chromosome fusion or intercentromeric recombination.</title>
        <authorList>
            <person name="Coelho M.A."/>
            <person name="David-Palma M."/>
            <person name="Shea T."/>
            <person name="Bowers K."/>
            <person name="McGinley-Smith S."/>
            <person name="Mohammad A.W."/>
            <person name="Gnirke A."/>
            <person name="Yurkov A.M."/>
            <person name="Nowrousian M."/>
            <person name="Sun S."/>
            <person name="Cuomo C.A."/>
            <person name="Heitman J."/>
        </authorList>
    </citation>
    <scope>NUCLEOTIDE SEQUENCE [LARGE SCALE GENOMIC DNA]</scope>
    <source>
        <strain evidence="4 5">CBS 6074</strain>
    </source>
</reference>
<keyword evidence="1" id="KW-0863">Zinc-finger</keyword>
<feature type="region of interest" description="Disordered" evidence="2">
    <location>
        <begin position="498"/>
        <end position="519"/>
    </location>
</feature>
<dbReference type="EMBL" id="CP144102">
    <property type="protein sequence ID" value="WWC89589.1"/>
    <property type="molecule type" value="Genomic_DNA"/>
</dbReference>
<accession>A0AAX4JXJ3</accession>
<feature type="domain" description="GATA-type" evidence="3">
    <location>
        <begin position="357"/>
        <end position="412"/>
    </location>
</feature>
<proteinExistence type="predicted"/>
<dbReference type="GO" id="GO:0043565">
    <property type="term" value="F:sequence-specific DNA binding"/>
    <property type="evidence" value="ECO:0007669"/>
    <property type="project" value="InterPro"/>
</dbReference>